<dbReference type="InterPro" id="IPR003869">
    <property type="entry name" value="Polysac_CapD-like"/>
</dbReference>
<dbReference type="PANTHER" id="PTHR43318">
    <property type="entry name" value="UDP-N-ACETYLGLUCOSAMINE 4,6-DEHYDRATASE"/>
    <property type="match status" value="1"/>
</dbReference>
<protein>
    <submittedName>
        <fullName evidence="3">Polysaccharide biosynthesis protein CapD</fullName>
    </submittedName>
</protein>
<dbReference type="AlphaFoldDB" id="A0A0G0I1Z9"/>
<dbReference type="PATRIC" id="fig|1618488.3.peg.983"/>
<dbReference type="PANTHER" id="PTHR43318:SF1">
    <property type="entry name" value="POLYSACCHARIDE BIOSYNTHESIS PROTEIN EPSC-RELATED"/>
    <property type="match status" value="1"/>
</dbReference>
<proteinExistence type="inferred from homology"/>
<dbReference type="Proteomes" id="UP000034231">
    <property type="component" value="Unassembled WGS sequence"/>
</dbReference>
<dbReference type="InterPro" id="IPR036291">
    <property type="entry name" value="NAD(P)-bd_dom_sf"/>
</dbReference>
<dbReference type="EMBL" id="LBTX01000028">
    <property type="protein sequence ID" value="KKQ48582.1"/>
    <property type="molecule type" value="Genomic_DNA"/>
</dbReference>
<evidence type="ECO:0000259" key="2">
    <source>
        <dbReference type="Pfam" id="PF02719"/>
    </source>
</evidence>
<organism evidence="3 4">
    <name type="scientific">Candidatus Shapirobacteria bacterium GW2011_GWE1_38_10</name>
    <dbReference type="NCBI Taxonomy" id="1618488"/>
    <lineage>
        <taxon>Bacteria</taxon>
        <taxon>Candidatus Shapironibacteriota</taxon>
    </lineage>
</organism>
<reference evidence="3 4" key="1">
    <citation type="journal article" date="2015" name="Nature">
        <title>rRNA introns, odd ribosomes, and small enigmatic genomes across a large radiation of phyla.</title>
        <authorList>
            <person name="Brown C.T."/>
            <person name="Hug L.A."/>
            <person name="Thomas B.C."/>
            <person name="Sharon I."/>
            <person name="Castelle C.J."/>
            <person name="Singh A."/>
            <person name="Wilkins M.J."/>
            <person name="Williams K.H."/>
            <person name="Banfield J.F."/>
        </authorList>
    </citation>
    <scope>NUCLEOTIDE SEQUENCE [LARGE SCALE GENOMIC DNA]</scope>
</reference>
<accession>A0A0G0I1Z9</accession>
<comment type="similarity">
    <text evidence="1">Belongs to the polysaccharide synthase family.</text>
</comment>
<name>A0A0G0I1Z9_9BACT</name>
<dbReference type="SUPFAM" id="SSF51735">
    <property type="entry name" value="NAD(P)-binding Rossmann-fold domains"/>
    <property type="match status" value="1"/>
</dbReference>
<comment type="caution">
    <text evidence="3">The sequence shown here is derived from an EMBL/GenBank/DDBJ whole genome shotgun (WGS) entry which is preliminary data.</text>
</comment>
<sequence>MIKNKRILIAGGAGSIGSELVRQLAFKNKIYILDFNETGIFDLTDDLKSFKVWGRVGDIRDYKTVKDVFEDFKPQIIFNCAAYKHVPLMEYTPMEAIQTNVVGHYNLIHVAKTLECVEKFVFISTDKVVNSKSIMGATKRLAEIITLNQGKGFIVVRFGNVMNSRGSLLTIWQRQKDAGKKLTITDERMERYMMSIPQAIKLVLEAADSGQGGEIFVMDMGKKININELAEQILKITDGKKEITGLRPGETLTEEIMCEEEKKRAKKKGQFYIIKK</sequence>
<evidence type="ECO:0000313" key="3">
    <source>
        <dbReference type="EMBL" id="KKQ48582.1"/>
    </source>
</evidence>
<gene>
    <name evidence="3" type="ORF">US68_C0028G0009</name>
</gene>
<evidence type="ECO:0000313" key="4">
    <source>
        <dbReference type="Proteomes" id="UP000034231"/>
    </source>
</evidence>
<dbReference type="InterPro" id="IPR051203">
    <property type="entry name" value="Polysaccharide_Synthase-Rel"/>
</dbReference>
<evidence type="ECO:0000256" key="1">
    <source>
        <dbReference type="ARBA" id="ARBA00007430"/>
    </source>
</evidence>
<dbReference type="Gene3D" id="3.40.50.720">
    <property type="entry name" value="NAD(P)-binding Rossmann-like Domain"/>
    <property type="match status" value="1"/>
</dbReference>
<dbReference type="Pfam" id="PF02719">
    <property type="entry name" value="Polysacc_synt_2"/>
    <property type="match status" value="1"/>
</dbReference>
<feature type="domain" description="Polysaccharide biosynthesis protein CapD-like" evidence="2">
    <location>
        <begin position="7"/>
        <end position="275"/>
    </location>
</feature>